<proteinExistence type="inferred from homology"/>
<dbReference type="AlphaFoldDB" id="A0A369W5K5"/>
<dbReference type="PANTHER" id="PTHR43435:SF4">
    <property type="entry name" value="FGGY CARBOHYDRATE KINASE DOMAIN-CONTAINING PROTEIN"/>
    <property type="match status" value="1"/>
</dbReference>
<reference evidence="7" key="1">
    <citation type="submission" date="2018-07" db="EMBL/GenBank/DDBJ databases">
        <authorList>
            <person name="Liu B.-T."/>
            <person name="Du Z."/>
        </authorList>
    </citation>
    <scope>NUCLEOTIDE SEQUENCE [LARGE SCALE GENOMIC DNA]</scope>
    <source>
        <strain evidence="7">XYN52</strain>
    </source>
</reference>
<dbReference type="OrthoDB" id="9805576at2"/>
<dbReference type="PANTHER" id="PTHR43435">
    <property type="entry name" value="RIBULOKINASE"/>
    <property type="match status" value="1"/>
</dbReference>
<dbReference type="InterPro" id="IPR043129">
    <property type="entry name" value="ATPase_NBD"/>
</dbReference>
<evidence type="ECO:0000313" key="6">
    <source>
        <dbReference type="EMBL" id="RDE09946.1"/>
    </source>
</evidence>
<keyword evidence="7" id="KW-1185">Reference proteome</keyword>
<comment type="similarity">
    <text evidence="1">Belongs to the FGGY kinase family.</text>
</comment>
<dbReference type="InterPro" id="IPR018484">
    <property type="entry name" value="FGGY_N"/>
</dbReference>
<dbReference type="EMBL" id="QQNH01000003">
    <property type="protein sequence ID" value="RDE09946.1"/>
    <property type="molecule type" value="Genomic_DNA"/>
</dbReference>
<dbReference type="GO" id="GO:0019150">
    <property type="term" value="F:D-ribulokinase activity"/>
    <property type="evidence" value="ECO:0007669"/>
    <property type="project" value="TreeGrafter"/>
</dbReference>
<organism evidence="6 7">
    <name type="scientific">Pelagibacterium lacus</name>
    <dbReference type="NCBI Taxonomy" id="2282655"/>
    <lineage>
        <taxon>Bacteria</taxon>
        <taxon>Pseudomonadati</taxon>
        <taxon>Pseudomonadota</taxon>
        <taxon>Alphaproteobacteria</taxon>
        <taxon>Hyphomicrobiales</taxon>
        <taxon>Devosiaceae</taxon>
        <taxon>Pelagibacterium</taxon>
    </lineage>
</organism>
<sequence>MTPLLVAVDVGTTSARAGVVTDTGAMLARAEAGIALRRNGADEAEHDSEDIWRAVCRAVNAALAMADADPARVAGIAFDATCSLVVRDRAGAPLPVGVDGDANWDTIVWLDHRAIAEAEEARATGHRVLGFSGGALSPEMEIPKLMWLSRHRPAVWARAGHIFDLADFLAWKACGTGARSQSTLTSKWCFLAHEDEGWPSDFLAAVGLADLCEKAGLPEHASPIGRALGRLTPEAALQLGLPQTVVVATGMVDAHAGALGVLGGFASAPRSIDRHLALIAGTSSAVTALATAPRPAPGVWGPYFGAVLPGLWLSEGGQSASGAALDHIIRVHASGAAPSPQTHAAIIDRIVALRRETDDLAPRLHILPDFHGNRSPFADPRALGVISGMSLDASFDGLCRIYWRTAVAIALGVRQILETLNAAGYAIDTLHVTGGHTRNRLLMELYADATGCTVHEVPDADAMLLGSAMAAATGAGLYPGLADAACAMRQPSVARRPDLTRRARYDRDYKVLMTLHAHRAEIEAMM</sequence>
<dbReference type="RefSeq" id="WP_114644713.1">
    <property type="nucleotide sequence ID" value="NZ_QQNH01000003.1"/>
</dbReference>
<feature type="domain" description="Carbohydrate kinase FGGY C-terminal" evidence="5">
    <location>
        <begin position="276"/>
        <end position="473"/>
    </location>
</feature>
<dbReference type="GO" id="GO:0019321">
    <property type="term" value="P:pentose metabolic process"/>
    <property type="evidence" value="ECO:0007669"/>
    <property type="project" value="TreeGrafter"/>
</dbReference>
<dbReference type="GO" id="GO:0005737">
    <property type="term" value="C:cytoplasm"/>
    <property type="evidence" value="ECO:0007669"/>
    <property type="project" value="TreeGrafter"/>
</dbReference>
<keyword evidence="2" id="KW-0808">Transferase</keyword>
<feature type="domain" description="Carbohydrate kinase FGGY N-terminal" evidence="4">
    <location>
        <begin position="5"/>
        <end position="260"/>
    </location>
</feature>
<dbReference type="Pfam" id="PF00370">
    <property type="entry name" value="FGGY_N"/>
    <property type="match status" value="1"/>
</dbReference>
<dbReference type="SUPFAM" id="SSF53067">
    <property type="entry name" value="Actin-like ATPase domain"/>
    <property type="match status" value="2"/>
</dbReference>
<dbReference type="Proteomes" id="UP000253759">
    <property type="component" value="Unassembled WGS sequence"/>
</dbReference>
<evidence type="ECO:0000259" key="5">
    <source>
        <dbReference type="Pfam" id="PF02782"/>
    </source>
</evidence>
<protein>
    <submittedName>
        <fullName evidence="6">Ribulokinase</fullName>
    </submittedName>
</protein>
<comment type="caution">
    <text evidence="6">The sequence shown here is derived from an EMBL/GenBank/DDBJ whole genome shotgun (WGS) entry which is preliminary data.</text>
</comment>
<evidence type="ECO:0000256" key="1">
    <source>
        <dbReference type="ARBA" id="ARBA00009156"/>
    </source>
</evidence>
<keyword evidence="3 6" id="KW-0418">Kinase</keyword>
<name>A0A369W5K5_9HYPH</name>
<evidence type="ECO:0000256" key="2">
    <source>
        <dbReference type="ARBA" id="ARBA00022679"/>
    </source>
</evidence>
<evidence type="ECO:0000256" key="3">
    <source>
        <dbReference type="ARBA" id="ARBA00022777"/>
    </source>
</evidence>
<dbReference type="InterPro" id="IPR006003">
    <property type="entry name" value="FGGY_RbtK-like"/>
</dbReference>
<dbReference type="Gene3D" id="1.20.58.2240">
    <property type="match status" value="1"/>
</dbReference>
<dbReference type="NCBIfam" id="TIGR01315">
    <property type="entry name" value="5C_CHO_kinase"/>
    <property type="match status" value="1"/>
</dbReference>
<accession>A0A369W5K5</accession>
<dbReference type="PIRSF" id="PIRSF000538">
    <property type="entry name" value="GlpK"/>
    <property type="match status" value="1"/>
</dbReference>
<dbReference type="Pfam" id="PF02782">
    <property type="entry name" value="FGGY_C"/>
    <property type="match status" value="1"/>
</dbReference>
<dbReference type="InterPro" id="IPR000577">
    <property type="entry name" value="Carb_kinase_FGGY"/>
</dbReference>
<gene>
    <name evidence="6" type="ORF">DVH29_03170</name>
</gene>
<dbReference type="CDD" id="cd07782">
    <property type="entry name" value="ASKHA_NBD_FGGY_D-RBK"/>
    <property type="match status" value="1"/>
</dbReference>
<dbReference type="InterPro" id="IPR018485">
    <property type="entry name" value="FGGY_C"/>
</dbReference>
<evidence type="ECO:0000313" key="7">
    <source>
        <dbReference type="Proteomes" id="UP000253759"/>
    </source>
</evidence>
<dbReference type="Gene3D" id="3.30.420.40">
    <property type="match status" value="1"/>
</dbReference>
<evidence type="ECO:0000259" key="4">
    <source>
        <dbReference type="Pfam" id="PF00370"/>
    </source>
</evidence>